<evidence type="ECO:0000256" key="16">
    <source>
        <dbReference type="ARBA" id="ARBA00033235"/>
    </source>
</evidence>
<dbReference type="RefSeq" id="WP_134357169.1">
    <property type="nucleotide sequence ID" value="NZ_CP038033.1"/>
</dbReference>
<evidence type="ECO:0000256" key="8">
    <source>
        <dbReference type="ARBA" id="ARBA00022448"/>
    </source>
</evidence>
<dbReference type="InterPro" id="IPR024692">
    <property type="entry name" value="PTS_EI"/>
</dbReference>
<evidence type="ECO:0000256" key="18">
    <source>
        <dbReference type="PIRSR" id="PIRSR000732-1"/>
    </source>
</evidence>
<dbReference type="InterPro" id="IPR018274">
    <property type="entry name" value="PEP_util_AS"/>
</dbReference>
<dbReference type="InterPro" id="IPR008279">
    <property type="entry name" value="PEP-util_enz_mobile_dom"/>
</dbReference>
<dbReference type="GO" id="GO:0046872">
    <property type="term" value="F:metal ion binding"/>
    <property type="evidence" value="ECO:0007669"/>
    <property type="project" value="UniProtKB-KW"/>
</dbReference>
<feature type="binding site" evidence="19">
    <location>
        <position position="302"/>
    </location>
    <ligand>
        <name>phosphoenolpyruvate</name>
        <dbReference type="ChEBI" id="CHEBI:58702"/>
    </ligand>
</feature>
<keyword evidence="10 17" id="KW-0762">Sugar transport</keyword>
<comment type="cofactor">
    <cofactor evidence="2 17 20">
        <name>Mg(2+)</name>
        <dbReference type="ChEBI" id="CHEBI:18420"/>
    </cofactor>
</comment>
<dbReference type="PROSITE" id="PS00742">
    <property type="entry name" value="PEP_ENZYMES_2"/>
    <property type="match status" value="1"/>
</dbReference>
<dbReference type="Proteomes" id="UP000294325">
    <property type="component" value="Chromosome"/>
</dbReference>
<keyword evidence="25" id="KW-1185">Reference proteome</keyword>
<evidence type="ECO:0000256" key="2">
    <source>
        <dbReference type="ARBA" id="ARBA00001946"/>
    </source>
</evidence>
<dbReference type="InterPro" id="IPR015813">
    <property type="entry name" value="Pyrv/PenolPyrv_kinase-like_dom"/>
</dbReference>
<feature type="domain" description="Phosphotransferase system enzyme I N-terminal" evidence="23">
    <location>
        <begin position="6"/>
        <end position="129"/>
    </location>
</feature>
<keyword evidence="11 17" id="KW-0808">Transferase</keyword>
<keyword evidence="13 17" id="KW-0479">Metal-binding</keyword>
<proteinExistence type="inferred from homology"/>
<dbReference type="InterPro" id="IPR006318">
    <property type="entry name" value="PTS_EI-like"/>
</dbReference>
<evidence type="ECO:0000259" key="22">
    <source>
        <dbReference type="Pfam" id="PF02896"/>
    </source>
</evidence>
<dbReference type="Gene3D" id="3.50.30.10">
    <property type="entry name" value="Phosphohistidine domain"/>
    <property type="match status" value="1"/>
</dbReference>
<dbReference type="SUPFAM" id="SSF47831">
    <property type="entry name" value="Enzyme I of the PEP:sugar phosphotransferase system HPr-binding (sub)domain"/>
    <property type="match status" value="1"/>
</dbReference>
<dbReference type="Gene3D" id="1.10.274.10">
    <property type="entry name" value="PtsI, HPr-binding domain"/>
    <property type="match status" value="1"/>
</dbReference>
<evidence type="ECO:0000256" key="15">
    <source>
        <dbReference type="ARBA" id="ARBA00022842"/>
    </source>
</evidence>
<evidence type="ECO:0000313" key="24">
    <source>
        <dbReference type="EMBL" id="QBQ54116.1"/>
    </source>
</evidence>
<dbReference type="KEGG" id="nwr:E3U44_06070"/>
<evidence type="ECO:0000259" key="21">
    <source>
        <dbReference type="Pfam" id="PF00391"/>
    </source>
</evidence>
<feature type="active site" description="Tele-phosphohistidine intermediate" evidence="18">
    <location>
        <position position="195"/>
    </location>
</feature>
<organism evidence="24 25">
    <name type="scientific">Nitrosococcus wardiae</name>
    <dbReference type="NCBI Taxonomy" id="1814290"/>
    <lineage>
        <taxon>Bacteria</taxon>
        <taxon>Pseudomonadati</taxon>
        <taxon>Pseudomonadota</taxon>
        <taxon>Gammaproteobacteria</taxon>
        <taxon>Chromatiales</taxon>
        <taxon>Chromatiaceae</taxon>
        <taxon>Nitrosococcus</taxon>
    </lineage>
</organism>
<dbReference type="Gene3D" id="3.20.20.60">
    <property type="entry name" value="Phosphoenolpyruvate-binding domains"/>
    <property type="match status" value="1"/>
</dbReference>
<keyword evidence="24" id="KW-0670">Pyruvate</keyword>
<feature type="domain" description="PEP-utilising enzyme mobile" evidence="21">
    <location>
        <begin position="160"/>
        <end position="231"/>
    </location>
</feature>
<dbReference type="GO" id="GO:0016301">
    <property type="term" value="F:kinase activity"/>
    <property type="evidence" value="ECO:0007669"/>
    <property type="project" value="UniProtKB-KW"/>
</dbReference>
<evidence type="ECO:0000256" key="9">
    <source>
        <dbReference type="ARBA" id="ARBA00022490"/>
    </source>
</evidence>
<evidence type="ECO:0000259" key="23">
    <source>
        <dbReference type="Pfam" id="PF05524"/>
    </source>
</evidence>
<dbReference type="PANTHER" id="PTHR46244:SF3">
    <property type="entry name" value="PHOSPHOENOLPYRUVATE-PROTEIN PHOSPHOTRANSFERASE"/>
    <property type="match status" value="1"/>
</dbReference>
<feature type="active site" description="Proton donor" evidence="18">
    <location>
        <position position="510"/>
    </location>
</feature>
<evidence type="ECO:0000256" key="7">
    <source>
        <dbReference type="ARBA" id="ARBA00016544"/>
    </source>
</evidence>
<dbReference type="InterPro" id="IPR040442">
    <property type="entry name" value="Pyrv_kinase-like_dom_sf"/>
</dbReference>
<dbReference type="GO" id="GO:0009401">
    <property type="term" value="P:phosphoenolpyruvate-dependent sugar phosphotransferase system"/>
    <property type="evidence" value="ECO:0007669"/>
    <property type="project" value="UniProtKB-KW"/>
</dbReference>
<evidence type="ECO:0000256" key="14">
    <source>
        <dbReference type="ARBA" id="ARBA00022777"/>
    </source>
</evidence>
<dbReference type="PROSITE" id="PS00370">
    <property type="entry name" value="PEP_ENZYMES_PHOS_SITE"/>
    <property type="match status" value="1"/>
</dbReference>
<dbReference type="GO" id="GO:0008965">
    <property type="term" value="F:phosphoenolpyruvate-protein phosphotransferase activity"/>
    <property type="evidence" value="ECO:0007669"/>
    <property type="project" value="UniProtKB-EC"/>
</dbReference>
<keyword evidence="9 17" id="KW-0963">Cytoplasm</keyword>
<protein>
    <recommendedName>
        <fullName evidence="7 17">Phosphoenolpyruvate-protein phosphotransferase</fullName>
        <ecNumber evidence="6 17">2.7.3.9</ecNumber>
    </recommendedName>
    <alternativeName>
        <fullName evidence="16 17">Phosphotransferase system, enzyme I</fullName>
    </alternativeName>
</protein>
<comment type="catalytic activity">
    <reaction evidence="1 17">
        <text>L-histidyl-[protein] + phosphoenolpyruvate = N(pros)-phospho-L-histidyl-[protein] + pyruvate</text>
        <dbReference type="Rhea" id="RHEA:23880"/>
        <dbReference type="Rhea" id="RHEA-COMP:9745"/>
        <dbReference type="Rhea" id="RHEA-COMP:9746"/>
        <dbReference type="ChEBI" id="CHEBI:15361"/>
        <dbReference type="ChEBI" id="CHEBI:29979"/>
        <dbReference type="ChEBI" id="CHEBI:58702"/>
        <dbReference type="ChEBI" id="CHEBI:64837"/>
        <dbReference type="EC" id="2.7.3.9"/>
    </reaction>
</comment>
<feature type="binding site" evidence="19">
    <location>
        <position position="473"/>
    </location>
    <ligand>
        <name>phosphoenolpyruvate</name>
        <dbReference type="ChEBI" id="CHEBI:58702"/>
    </ligand>
</feature>
<dbReference type="GO" id="GO:0005737">
    <property type="term" value="C:cytoplasm"/>
    <property type="evidence" value="ECO:0007669"/>
    <property type="project" value="UniProtKB-SubCell"/>
</dbReference>
<evidence type="ECO:0000256" key="17">
    <source>
        <dbReference type="PIRNR" id="PIRNR000732"/>
    </source>
</evidence>
<name>A0A4P7C083_9GAMM</name>
<feature type="binding site" evidence="20">
    <location>
        <position position="463"/>
    </location>
    <ligand>
        <name>Mg(2+)</name>
        <dbReference type="ChEBI" id="CHEBI:18420"/>
    </ligand>
</feature>
<evidence type="ECO:0000256" key="10">
    <source>
        <dbReference type="ARBA" id="ARBA00022597"/>
    </source>
</evidence>
<keyword evidence="12 17" id="KW-0598">Phosphotransferase system</keyword>
<dbReference type="InterPro" id="IPR036637">
    <property type="entry name" value="Phosphohistidine_dom_sf"/>
</dbReference>
<evidence type="ECO:0000313" key="25">
    <source>
        <dbReference type="Proteomes" id="UP000294325"/>
    </source>
</evidence>
<evidence type="ECO:0000256" key="12">
    <source>
        <dbReference type="ARBA" id="ARBA00022683"/>
    </source>
</evidence>
<evidence type="ECO:0000256" key="19">
    <source>
        <dbReference type="PIRSR" id="PIRSR000732-2"/>
    </source>
</evidence>
<gene>
    <name evidence="24" type="primary">ptsP</name>
    <name evidence="24" type="ORF">E3U44_06070</name>
</gene>
<keyword evidence="15 17" id="KW-0460">Magnesium</keyword>
<dbReference type="InterPro" id="IPR000121">
    <property type="entry name" value="PEP_util_C"/>
</dbReference>
<dbReference type="Pfam" id="PF02896">
    <property type="entry name" value="PEP-utilizers_C"/>
    <property type="match status" value="1"/>
</dbReference>
<dbReference type="OrthoDB" id="9765468at2"/>
<dbReference type="InterPro" id="IPR008731">
    <property type="entry name" value="PTS_EIN"/>
</dbReference>
<dbReference type="InterPro" id="IPR036618">
    <property type="entry name" value="PtsI_HPr-bd_sf"/>
</dbReference>
<dbReference type="InterPro" id="IPR023151">
    <property type="entry name" value="PEP_util_CS"/>
</dbReference>
<comment type="subcellular location">
    <subcellularLocation>
        <location evidence="4 17">Cytoplasm</location>
    </subcellularLocation>
</comment>
<keyword evidence="14 17" id="KW-0418">Kinase</keyword>
<dbReference type="Pfam" id="PF05524">
    <property type="entry name" value="PEP-utilisers_N"/>
    <property type="match status" value="1"/>
</dbReference>
<evidence type="ECO:0000256" key="4">
    <source>
        <dbReference type="ARBA" id="ARBA00004496"/>
    </source>
</evidence>
<feature type="binding site" evidence="20">
    <location>
        <position position="439"/>
    </location>
    <ligand>
        <name>Mg(2+)</name>
        <dbReference type="ChEBI" id="CHEBI:18420"/>
    </ligand>
</feature>
<evidence type="ECO:0000256" key="3">
    <source>
        <dbReference type="ARBA" id="ARBA00002728"/>
    </source>
</evidence>
<keyword evidence="8 17" id="KW-0813">Transport</keyword>
<accession>A0A4P7C083</accession>
<dbReference type="PIRSF" id="PIRSF000732">
    <property type="entry name" value="PTS_enzyme_I"/>
    <property type="match status" value="1"/>
</dbReference>
<feature type="domain" description="PEP-utilising enzyme C-terminal" evidence="22">
    <location>
        <begin position="260"/>
        <end position="548"/>
    </location>
</feature>
<dbReference type="PRINTS" id="PR01736">
    <property type="entry name" value="PHPHTRNFRASE"/>
</dbReference>
<evidence type="ECO:0000256" key="6">
    <source>
        <dbReference type="ARBA" id="ARBA00012232"/>
    </source>
</evidence>
<dbReference type="InterPro" id="IPR050499">
    <property type="entry name" value="PEP-utilizing_PTS_enzyme"/>
</dbReference>
<dbReference type="EMBL" id="CP038033">
    <property type="protein sequence ID" value="QBQ54116.1"/>
    <property type="molecule type" value="Genomic_DNA"/>
</dbReference>
<evidence type="ECO:0000256" key="11">
    <source>
        <dbReference type="ARBA" id="ARBA00022679"/>
    </source>
</evidence>
<feature type="binding site" evidence="19">
    <location>
        <begin position="462"/>
        <end position="463"/>
    </location>
    <ligand>
        <name>phosphoenolpyruvate</name>
        <dbReference type="ChEBI" id="CHEBI:58702"/>
    </ligand>
</feature>
<sequence length="582" mass="64510">MTLELHGIGVSRGIAIGKVHILSRDQPEVNEYLLPPSLIESEIQRYQVALSTAKAQLQSIQEQIPVNIPTDIASFINTHLLMLEDKALATVPVELIQNRHCNAEWALKLQRDALASVFDEMDDPYLRTRKNDVDHVVNRILRILTNQESPRHEVSGGRLKGYILLADDLTPADIVLMQQQQISGFVTEHGGANSHTSILARSLGIPAIVGLRGARRYVQDDELLIIDGEQGILLGGVDAFLIEKFQEKRLAQQRRLAALTALRSQPAITLEGQPITLEANIELPEDLPLVADSGAEGIGLYRTEFLYMNRTTLPDEEEQLSAYTRVVEALGGAPVTIRTVDLGADKTVDGGRLNTSVATNPALGLRAIRLCLREPGLFRPQLRAILRTSAQAPVRLLLPMICTLQELTQVMILLEDCKRELTRQGLKYDPALPVGAMIEIPATAICADIFARHLDFLSIGTNDLIQYTLAIDRIDDEVNYLYDPLHPAVLHLIHHTIVAGEKTGTAVAMCGEMAGDPRYTRLLLALGLRDFSMHPASLLEVKRVITESNQQKLTEFSQQFLECYDLSEMQALLDQINEDLPN</sequence>
<evidence type="ECO:0000256" key="5">
    <source>
        <dbReference type="ARBA" id="ARBA00007837"/>
    </source>
</evidence>
<evidence type="ECO:0000256" key="13">
    <source>
        <dbReference type="ARBA" id="ARBA00022723"/>
    </source>
</evidence>
<dbReference type="EC" id="2.7.3.9" evidence="6 17"/>
<dbReference type="NCBIfam" id="TIGR01417">
    <property type="entry name" value="PTS_I_fam"/>
    <property type="match status" value="1"/>
</dbReference>
<dbReference type="SUPFAM" id="SSF52009">
    <property type="entry name" value="Phosphohistidine domain"/>
    <property type="match status" value="1"/>
</dbReference>
<dbReference type="AlphaFoldDB" id="A0A4P7C083"/>
<reference evidence="24 25" key="1">
    <citation type="submission" date="2019-03" db="EMBL/GenBank/DDBJ databases">
        <title>The genome sequence of Nitrosococcus wardiae strain D1FHST reveals the archetypal metabolic capacity of ammonia-oxidizing Gammaproteobacteria.</title>
        <authorList>
            <person name="Wang L."/>
            <person name="Lim C.K."/>
            <person name="Hanson T.E."/>
            <person name="Dang H."/>
            <person name="Klotz M.G."/>
        </authorList>
    </citation>
    <scope>NUCLEOTIDE SEQUENCE [LARGE SCALE GENOMIC DNA]</scope>
    <source>
        <strain evidence="24 25">D1FHS</strain>
    </source>
</reference>
<comment type="function">
    <text evidence="3 17">General (non sugar-specific) component of the phosphoenolpyruvate-dependent sugar phosphotransferase system (sugar PTS). This major carbohydrate active-transport system catalyzes the phosphorylation of incoming sugar substrates concomitantly with their translocation across the cell membrane. Enzyme I transfers the phosphoryl group from phosphoenolpyruvate (PEP) to the phosphoryl carrier protein (HPr).</text>
</comment>
<evidence type="ECO:0000256" key="20">
    <source>
        <dbReference type="PIRSR" id="PIRSR000732-3"/>
    </source>
</evidence>
<evidence type="ECO:0000256" key="1">
    <source>
        <dbReference type="ARBA" id="ARBA00000683"/>
    </source>
</evidence>
<feature type="binding site" evidence="19">
    <location>
        <position position="338"/>
    </location>
    <ligand>
        <name>phosphoenolpyruvate</name>
        <dbReference type="ChEBI" id="CHEBI:58702"/>
    </ligand>
</feature>
<comment type="similarity">
    <text evidence="5 17">Belongs to the PEP-utilizing enzyme family.</text>
</comment>
<dbReference type="PANTHER" id="PTHR46244">
    <property type="entry name" value="PHOSPHOENOLPYRUVATE-PROTEIN PHOSPHOTRANSFERASE"/>
    <property type="match status" value="1"/>
</dbReference>
<dbReference type="SUPFAM" id="SSF51621">
    <property type="entry name" value="Phosphoenolpyruvate/pyruvate domain"/>
    <property type="match status" value="1"/>
</dbReference>
<dbReference type="Pfam" id="PF00391">
    <property type="entry name" value="PEP-utilizers"/>
    <property type="match status" value="1"/>
</dbReference>